<organism evidence="1 2">
    <name type="scientific">Orbilia oligospora</name>
    <name type="common">Nematode-trapping fungus</name>
    <name type="synonym">Arthrobotrys oligospora</name>
    <dbReference type="NCBI Taxonomy" id="2813651"/>
    <lineage>
        <taxon>Eukaryota</taxon>
        <taxon>Fungi</taxon>
        <taxon>Dikarya</taxon>
        <taxon>Ascomycota</taxon>
        <taxon>Pezizomycotina</taxon>
        <taxon>Orbiliomycetes</taxon>
        <taxon>Orbiliales</taxon>
        <taxon>Orbiliaceae</taxon>
        <taxon>Orbilia</taxon>
    </lineage>
</organism>
<dbReference type="InterPro" id="IPR038883">
    <property type="entry name" value="AN11006-like"/>
</dbReference>
<evidence type="ECO:0008006" key="3">
    <source>
        <dbReference type="Google" id="ProtNLM"/>
    </source>
</evidence>
<sequence>MSHNTQSHPTFLSLPREIRDEVFSYLLICHRSPQLNNNHPNAICSFDHLPSKLPAPYKMRCRHLSLFRVSKQIHREAAEVFYKRNVWPIRMVIAREGAESPDCRFRLHVTYEAPWEEVAYGVGDGEGTGKFYDLERFYDRDGSGELEDKEAILHRKPDLYPAPRYRSFLRKVRVEVIDFRFHELVGEPAIKIPHEDFILSPFLGKLRALLEPAGEDVVMNIKFMRDWRSGLRSTGESNDGGGGVISLDTVRPLTKGAWKCYIHADIDQNGDGRVFRCRAAGNRDENSVVEGGSETAESEEVPVVGDCYYAIVDGKVKTVRRFTSAAACRVMQDLHHRRRDGTKARARRRLELTSNGRHEKV</sequence>
<gene>
    <name evidence="1" type="ORF">EYR41_005094</name>
</gene>
<dbReference type="Proteomes" id="UP000297595">
    <property type="component" value="Unassembled WGS sequence"/>
</dbReference>
<dbReference type="AlphaFoldDB" id="A0A8H2DYD5"/>
<evidence type="ECO:0000313" key="1">
    <source>
        <dbReference type="EMBL" id="TGJ69022.1"/>
    </source>
</evidence>
<comment type="caution">
    <text evidence="1">The sequence shown here is derived from an EMBL/GenBank/DDBJ whole genome shotgun (WGS) entry which is preliminary data.</text>
</comment>
<dbReference type="PANTHER" id="PTHR42085">
    <property type="entry name" value="F-BOX DOMAIN-CONTAINING PROTEIN"/>
    <property type="match status" value="1"/>
</dbReference>
<evidence type="ECO:0000313" key="2">
    <source>
        <dbReference type="Proteomes" id="UP000297595"/>
    </source>
</evidence>
<dbReference type="PANTHER" id="PTHR42085:SF2">
    <property type="entry name" value="F-BOX DOMAIN-CONTAINING PROTEIN"/>
    <property type="match status" value="1"/>
</dbReference>
<dbReference type="EMBL" id="SOZJ01000003">
    <property type="protein sequence ID" value="TGJ69022.1"/>
    <property type="molecule type" value="Genomic_DNA"/>
</dbReference>
<protein>
    <recommendedName>
        <fullName evidence="3">F-box domain-containing protein</fullName>
    </recommendedName>
</protein>
<accession>A0A8H2DYD5</accession>
<name>A0A8H2DYD5_ORBOL</name>
<reference evidence="1 2" key="1">
    <citation type="submission" date="2019-03" db="EMBL/GenBank/DDBJ databases">
        <title>Nematode-trapping fungi genome.</title>
        <authorList>
            <person name="Vidal-Diez De Ulzurrun G."/>
        </authorList>
    </citation>
    <scope>NUCLEOTIDE SEQUENCE [LARGE SCALE GENOMIC DNA]</scope>
    <source>
        <strain evidence="1 2">TWF154</strain>
    </source>
</reference>
<proteinExistence type="predicted"/>